<evidence type="ECO:0000313" key="2">
    <source>
        <dbReference type="EMBL" id="PLC54131.1"/>
    </source>
</evidence>
<keyword evidence="2" id="KW-0808">Transferase</keyword>
<dbReference type="EMBL" id="PDNV01000005">
    <property type="protein sequence ID" value="PLC54131.1"/>
    <property type="molecule type" value="Genomic_DNA"/>
</dbReference>
<evidence type="ECO:0000313" key="3">
    <source>
        <dbReference type="Proteomes" id="UP000234328"/>
    </source>
</evidence>
<dbReference type="CDD" id="cd02440">
    <property type="entry name" value="AdoMet_MTases"/>
    <property type="match status" value="1"/>
</dbReference>
<dbReference type="SUPFAM" id="SSF53335">
    <property type="entry name" value="S-adenosyl-L-methionine-dependent methyltransferases"/>
    <property type="match status" value="1"/>
</dbReference>
<keyword evidence="3" id="KW-1185">Reference proteome</keyword>
<dbReference type="Gene3D" id="3.40.50.150">
    <property type="entry name" value="Vaccinia Virus protein VP39"/>
    <property type="match status" value="1"/>
</dbReference>
<accession>A0A2N4UGI1</accession>
<keyword evidence="2" id="KW-0489">Methyltransferase</keyword>
<proteinExistence type="predicted"/>
<sequence length="214" mass="23903">MMLRVLRLGRAQRVSQYFKNIAPGIFLQELINRPGAIGAICPSSRYLARQMARQIPDSKDGLIVELGGGTGVITRALLDHGVAPEKLKVIEFSAPFVRRLRQRFPDVEVIHGNAADLCDLLPRNTKICAIVSSLPLCSLPEPITQSILEQWRTLLHDGGVAIQFTYNLRLPKWRRLVDAQQTSSQFVWANLPPANITTFSFHSIKLTPPSHECT</sequence>
<dbReference type="GO" id="GO:0008168">
    <property type="term" value="F:methyltransferase activity"/>
    <property type="evidence" value="ECO:0007669"/>
    <property type="project" value="UniProtKB-KW"/>
</dbReference>
<dbReference type="Pfam" id="PF13649">
    <property type="entry name" value="Methyltransf_25"/>
    <property type="match status" value="1"/>
</dbReference>
<organism evidence="2 3">
    <name type="scientific">Pollutimonas nitritireducens</name>
    <dbReference type="NCBI Taxonomy" id="2045209"/>
    <lineage>
        <taxon>Bacteria</taxon>
        <taxon>Pseudomonadati</taxon>
        <taxon>Pseudomonadota</taxon>
        <taxon>Betaproteobacteria</taxon>
        <taxon>Burkholderiales</taxon>
        <taxon>Alcaligenaceae</taxon>
        <taxon>Pollutimonas</taxon>
    </lineage>
</organism>
<dbReference type="AlphaFoldDB" id="A0A2N4UGI1"/>
<dbReference type="InterPro" id="IPR029063">
    <property type="entry name" value="SAM-dependent_MTases_sf"/>
</dbReference>
<gene>
    <name evidence="2" type="ORF">CR155_08385</name>
</gene>
<dbReference type="GO" id="GO:0032259">
    <property type="term" value="P:methylation"/>
    <property type="evidence" value="ECO:0007669"/>
    <property type="project" value="UniProtKB-KW"/>
</dbReference>
<comment type="caution">
    <text evidence="2">The sequence shown here is derived from an EMBL/GenBank/DDBJ whole genome shotgun (WGS) entry which is preliminary data.</text>
</comment>
<dbReference type="Proteomes" id="UP000234328">
    <property type="component" value="Unassembled WGS sequence"/>
</dbReference>
<dbReference type="OrthoDB" id="9805585at2"/>
<feature type="domain" description="Methyltransferase" evidence="1">
    <location>
        <begin position="63"/>
        <end position="159"/>
    </location>
</feature>
<dbReference type="InterPro" id="IPR041698">
    <property type="entry name" value="Methyltransf_25"/>
</dbReference>
<dbReference type="RefSeq" id="WP_102069568.1">
    <property type="nucleotide sequence ID" value="NZ_PDNV01000005.1"/>
</dbReference>
<name>A0A2N4UGI1_9BURK</name>
<reference evidence="2 3" key="1">
    <citation type="submission" date="2017-10" db="EMBL/GenBank/DDBJ databases">
        <title>Two draft genome sequences of Pusillimonas sp. strains isolated from a nitrate- and radionuclide-contaminated groundwater in Russia.</title>
        <authorList>
            <person name="Grouzdev D.S."/>
            <person name="Tourova T.P."/>
            <person name="Goeva M.A."/>
            <person name="Babich T.L."/>
            <person name="Sokolova D.S."/>
            <person name="Abdullin R."/>
            <person name="Poltaraus A.B."/>
            <person name="Toshchakov S.V."/>
            <person name="Nazina T.N."/>
        </authorList>
    </citation>
    <scope>NUCLEOTIDE SEQUENCE [LARGE SCALE GENOMIC DNA]</scope>
    <source>
        <strain evidence="2 3">JR1/69-2-13</strain>
    </source>
</reference>
<protein>
    <submittedName>
        <fullName evidence="2">Methyltransferase type 12</fullName>
    </submittedName>
</protein>
<evidence type="ECO:0000259" key="1">
    <source>
        <dbReference type="Pfam" id="PF13649"/>
    </source>
</evidence>